<dbReference type="Pfam" id="PF19263">
    <property type="entry name" value="DUF5906"/>
    <property type="match status" value="1"/>
</dbReference>
<feature type="domain" description="NrS-1 polymerase-like helicase" evidence="4">
    <location>
        <begin position="496"/>
        <end position="603"/>
    </location>
</feature>
<dbReference type="Proteomes" id="UP000051913">
    <property type="component" value="Unassembled WGS sequence"/>
</dbReference>
<reference evidence="5 6" key="1">
    <citation type="submission" date="2014-03" db="EMBL/GenBank/DDBJ databases">
        <title>Bradyrhizobium valentinum sp. nov., isolated from effective nodules of Lupinus mariae-josephae, a lupine endemic of basic-lime soils in Eastern Spain.</title>
        <authorList>
            <person name="Duran D."/>
            <person name="Rey L."/>
            <person name="Navarro A."/>
            <person name="Busquets A."/>
            <person name="Imperial J."/>
            <person name="Ruiz-Argueso T."/>
        </authorList>
    </citation>
    <scope>NUCLEOTIDE SEQUENCE [LARGE SCALE GENOMIC DNA]</scope>
    <source>
        <strain evidence="5 6">LmjM3</strain>
    </source>
</reference>
<dbReference type="SUPFAM" id="SSF52540">
    <property type="entry name" value="P-loop containing nucleoside triphosphate hydrolases"/>
    <property type="match status" value="1"/>
</dbReference>
<evidence type="ECO:0000259" key="3">
    <source>
        <dbReference type="Pfam" id="PF16793"/>
    </source>
</evidence>
<feature type="domain" description="RepB-like DNA primase" evidence="3">
    <location>
        <begin position="90"/>
        <end position="153"/>
    </location>
</feature>
<name>A0A0R3L8H7_9BRAD</name>
<dbReference type="AlphaFoldDB" id="A0A0R3L8H7"/>
<proteinExistence type="predicted"/>
<evidence type="ECO:0000259" key="4">
    <source>
        <dbReference type="Pfam" id="PF19263"/>
    </source>
</evidence>
<feature type="compositionally biased region" description="Basic and acidic residues" evidence="1">
    <location>
        <begin position="10"/>
        <end position="25"/>
    </location>
</feature>
<dbReference type="GO" id="GO:0016817">
    <property type="term" value="F:hydrolase activity, acting on acid anhydrides"/>
    <property type="evidence" value="ECO:0007669"/>
    <property type="project" value="InterPro"/>
</dbReference>
<dbReference type="InterPro" id="IPR014819">
    <property type="entry name" value="PriCT_2"/>
</dbReference>
<dbReference type="Pfam" id="PF08707">
    <property type="entry name" value="PriCT_2"/>
    <property type="match status" value="1"/>
</dbReference>
<feature type="region of interest" description="Disordered" evidence="1">
    <location>
        <begin position="1"/>
        <end position="35"/>
    </location>
</feature>
<dbReference type="EMBL" id="LLXX01000128">
    <property type="protein sequence ID" value="KRR04228.1"/>
    <property type="molecule type" value="Genomic_DNA"/>
</dbReference>
<organism evidence="5 6">
    <name type="scientific">Bradyrhizobium valentinum</name>
    <dbReference type="NCBI Taxonomy" id="1518501"/>
    <lineage>
        <taxon>Bacteria</taxon>
        <taxon>Pseudomonadati</taxon>
        <taxon>Pseudomonadota</taxon>
        <taxon>Alphaproteobacteria</taxon>
        <taxon>Hyphomicrobiales</taxon>
        <taxon>Nitrobacteraceae</taxon>
        <taxon>Bradyrhizobium</taxon>
    </lineage>
</organism>
<keyword evidence="6" id="KW-1185">Reference proteome</keyword>
<accession>A0A0R3L8H7</accession>
<dbReference type="Pfam" id="PF16793">
    <property type="entry name" value="RepB_primase"/>
    <property type="match status" value="1"/>
</dbReference>
<sequence length="787" mass="88281">MQFRALPESQEAKRRFESLTSDERTKKRRNYPGQLSELAPRLQQMNKSGHAIFVALNEFDGNGRKKENLVAAHVIPLDLDGASLPDDWQIQPHWIQETSPGRYQCFFVIERTTDIAAVEDIARRLASNYGGDPAVFDATHVFRMPGFYHQKGKPFRVNSLLENEFEPTRKLSDFEFLPALPKRDSDTTTVGVGTLDPDKAELLFGDDGALDPTKFDTNDKWIQLAMATHAAYGGDPHVRDLFLEFCKRDPNFSSDKEAEARWESLGLKKKRLLGVGTLSKICRDHKVDDATLHAVFIGSAADDFEGFDDPDFDSGAICGIADDDDVPSESQYTAGSESALVALNEKYTAVFANGLYRIMYREGEGETANGLPWVAASKTDFINRHENRSIENGNQGRGKPKVISLGAGWQTWAARKTADGTVLDPRFLPGAITDGKLNLWSGFAIKAQPGCCELFLKMIYEDLCSGDDAVFAYVLNWSAWKLQNPGLLPQVAIAFLGPKGAGKTTYGETMAQIFGCHGMVAEDIDQIAGRFNGHLESKCFVYADEAVWGGDKRNESALKKLITDKEASYEYKGVTIFDGPNHFGLVLAGNEKWIVPASMDERRFCASNVSAVHFAPPGERNHPNRLYWNQLHAELNNGGRAAFLHDMLKRDLDGWHPREDVPITEAMGEQKLHGLKEVGRWWFEILRDGEPFPLLPDFEDGHWSEQALQASPAEVTAAYCQWLHFKNPHANVSSKWLLEELKKWGWEGGGNEYRKPTKDRERYWLAPRLDRARHLFKARLGTDPFAD</sequence>
<dbReference type="InterPro" id="IPR039459">
    <property type="entry name" value="RepB-like_DNA_primase_dom"/>
</dbReference>
<evidence type="ECO:0008006" key="7">
    <source>
        <dbReference type="Google" id="ProtNLM"/>
    </source>
</evidence>
<feature type="domain" description="Primase C-terminal 2" evidence="2">
    <location>
        <begin position="209"/>
        <end position="280"/>
    </location>
</feature>
<evidence type="ECO:0000259" key="2">
    <source>
        <dbReference type="Pfam" id="PF08707"/>
    </source>
</evidence>
<evidence type="ECO:0000313" key="6">
    <source>
        <dbReference type="Proteomes" id="UP000051913"/>
    </source>
</evidence>
<dbReference type="Gene3D" id="3.30.70.1790">
    <property type="entry name" value="RepB DNA-primase, N-terminal domain"/>
    <property type="match status" value="1"/>
</dbReference>
<evidence type="ECO:0000256" key="1">
    <source>
        <dbReference type="SAM" id="MobiDB-lite"/>
    </source>
</evidence>
<protein>
    <recommendedName>
        <fullName evidence="7">RepB-like DNA primase domain-containing protein</fullName>
    </recommendedName>
</protein>
<gene>
    <name evidence="5" type="ORF">CP49_23690</name>
</gene>
<comment type="caution">
    <text evidence="5">The sequence shown here is derived from an EMBL/GenBank/DDBJ whole genome shotgun (WGS) entry which is preliminary data.</text>
</comment>
<evidence type="ECO:0000313" key="5">
    <source>
        <dbReference type="EMBL" id="KRR04228.1"/>
    </source>
</evidence>
<dbReference type="InterPro" id="IPR045455">
    <property type="entry name" value="NrS-1_pol-like_helicase"/>
</dbReference>
<dbReference type="InterPro" id="IPR027417">
    <property type="entry name" value="P-loop_NTPase"/>
</dbReference>